<name>A0ABP0KES2_9DINO</name>
<gene>
    <name evidence="4" type="ORF">CCMP2556_LOCUS15942</name>
</gene>
<comment type="caution">
    <text evidence="4">The sequence shown here is derived from an EMBL/GenBank/DDBJ whole genome shotgun (WGS) entry which is preliminary data.</text>
</comment>
<dbReference type="SUPFAM" id="SSF74924">
    <property type="entry name" value="Cap-Gly domain"/>
    <property type="match status" value="1"/>
</dbReference>
<evidence type="ECO:0000256" key="1">
    <source>
        <dbReference type="SAM" id="Coils"/>
    </source>
</evidence>
<evidence type="ECO:0000313" key="4">
    <source>
        <dbReference type="EMBL" id="CAK9025291.1"/>
    </source>
</evidence>
<feature type="coiled-coil region" evidence="1">
    <location>
        <begin position="842"/>
        <end position="953"/>
    </location>
</feature>
<feature type="coiled-coil region" evidence="1">
    <location>
        <begin position="144"/>
        <end position="346"/>
    </location>
</feature>
<reference evidence="4 5" key="1">
    <citation type="submission" date="2024-02" db="EMBL/GenBank/DDBJ databases">
        <authorList>
            <person name="Chen Y."/>
            <person name="Shah S."/>
            <person name="Dougan E. K."/>
            <person name="Thang M."/>
            <person name="Chan C."/>
        </authorList>
    </citation>
    <scope>NUCLEOTIDE SEQUENCE [LARGE SCALE GENOMIC DNA]</scope>
</reference>
<feature type="coiled-coil region" evidence="1">
    <location>
        <begin position="375"/>
        <end position="437"/>
    </location>
</feature>
<feature type="region of interest" description="Disordered" evidence="2">
    <location>
        <begin position="93"/>
        <end position="143"/>
    </location>
</feature>
<dbReference type="InterPro" id="IPR000938">
    <property type="entry name" value="CAP-Gly_domain"/>
</dbReference>
<feature type="coiled-coil region" evidence="1">
    <location>
        <begin position="646"/>
        <end position="722"/>
    </location>
</feature>
<evidence type="ECO:0000259" key="3">
    <source>
        <dbReference type="PROSITE" id="PS50245"/>
    </source>
</evidence>
<organism evidence="4 5">
    <name type="scientific">Durusdinium trenchii</name>
    <dbReference type="NCBI Taxonomy" id="1381693"/>
    <lineage>
        <taxon>Eukaryota</taxon>
        <taxon>Sar</taxon>
        <taxon>Alveolata</taxon>
        <taxon>Dinophyceae</taxon>
        <taxon>Suessiales</taxon>
        <taxon>Symbiodiniaceae</taxon>
        <taxon>Durusdinium</taxon>
    </lineage>
</organism>
<accession>A0ABP0KES2</accession>
<dbReference type="PANTHER" id="PTHR18916">
    <property type="entry name" value="DYNACTIN 1-RELATED MICROTUBULE-BINDING"/>
    <property type="match status" value="1"/>
</dbReference>
<dbReference type="PROSITE" id="PS00845">
    <property type="entry name" value="CAP_GLY_1"/>
    <property type="match status" value="1"/>
</dbReference>
<sequence length="1270" mass="145158">PAISDFKVGHAVELVLGEEDVSGVVRFLGSTRFAPGDWAGIRLDEAVGKNDGTVKGQFYFQCEKGHGIFVRPAAIWKKGDQAAKKIVKSKVPPADQIKQDTTAARKASKALGKRQSEVLERDGELEEAPEAAHSPKGGLEDENVSMMQRHLQLEEEECKRAEEERKTEDLEMLEAEAAQRAAELKTEQMQQELKKHQRKSVVLQKQLTASEGKLEAANAVSTSQSDKANQLQASLRNLRLEHETTIAQKEALERELSLMKEMLQESRQEASALQCHESKMEQVLHDETQTASSFQMRLQQQEEEGRRCHNECSALQKAVDDAIEEARQLNLENQALMEKKKGLLAMQQTSNARKVQLEAEVVTILQSKLAAQADQREIEYKKDLMQQELNAAREERALLQKQLSASEGKVESAHADVHSHAQKLSELEEELFKAQSEHVKCMPCKAALEQEVAAWKEKSKHQHTVHTEMQVRHRIMQEKGQKQTLQLEEVTREKAEAQKEAQSFQRELEQKQEEERSSQEEQNAVQLRTEELKKLHLEVEDLERRHESANARGDRLESRVLELQEAQLHADAERLASQFTAELRQQKLEEDTVMLRKRLAASEDTLATEAGKRDAGKAQSWQASYYRSRLEYEEAVAQREASEQGSSLLEEKLAELGQDLSEMQRQRNKMEHEEKELKQALQEMTGERVRAETEAQSLQMKMQQKEEEWRRSEDERSALQKAARHAEETTRKVNLEKEDLLAKQLTSRADREKMEAKVMDALKAKVAHGKEQKQAQYKNESLQQELNAAREERALLQKLLSASEGKVEFAHADVHSHAQKRSDLEEALFKAQSDQVKSMCQREELEQKVVALKLDLEESRQSYRQIQVVRTTIQSQKNHIKRELEDMTRAKEKGEQDVTSFQMKLQQKEEEWRRSEDERSALQKSALHAEETIRKLNLEKEDLQTNHHAANSRGDRLQVKGMELQEEKAAFQEEYVEVVLRSELFQQELSSVRMEKAALQELLSAREHEQREQREQRELATKQHEATLKLRLEHQASLAQKDVELAALKHQLEAHGRKMQEMQSPEVIRREYSKHELNRSFGEKNARDYCAAVGLAADVGIPPEELPPVYSALAEKLVHFQGLCWKQHWFELVDSLISALEKKEGLSQPLVYLLKRYDGKDDQGRSERCMGLPVFAVFHAATLGGAGDLLFLPTQPGEAHLTLRREADFKLDLFYEQSATVTIRGGHSHEIHMRVKKGLLSDAPGETRDRSEEERVLAALRGTLNGVLGG</sequence>
<feature type="region of interest" description="Disordered" evidence="2">
    <location>
        <begin position="492"/>
        <end position="526"/>
    </location>
</feature>
<feature type="non-terminal residue" evidence="4">
    <location>
        <position position="1"/>
    </location>
</feature>
<feature type="domain" description="CAP-Gly" evidence="3">
    <location>
        <begin position="29"/>
        <end position="71"/>
    </location>
</feature>
<dbReference type="EMBL" id="CAXAMN010008458">
    <property type="protein sequence ID" value="CAK9025291.1"/>
    <property type="molecule type" value="Genomic_DNA"/>
</dbReference>
<dbReference type="PROSITE" id="PS50245">
    <property type="entry name" value="CAP_GLY_2"/>
    <property type="match status" value="1"/>
</dbReference>
<dbReference type="InterPro" id="IPR036859">
    <property type="entry name" value="CAP-Gly_dom_sf"/>
</dbReference>
<evidence type="ECO:0000256" key="2">
    <source>
        <dbReference type="SAM" id="MobiDB-lite"/>
    </source>
</evidence>
<feature type="compositionally biased region" description="Basic and acidic residues" evidence="2">
    <location>
        <begin position="506"/>
        <end position="519"/>
    </location>
</feature>
<keyword evidence="1" id="KW-0175">Coiled coil</keyword>
<dbReference type="Gene3D" id="2.30.30.190">
    <property type="entry name" value="CAP Gly-rich-like domain"/>
    <property type="match status" value="1"/>
</dbReference>
<evidence type="ECO:0000313" key="5">
    <source>
        <dbReference type="Proteomes" id="UP001642484"/>
    </source>
</evidence>
<dbReference type="Pfam" id="PF01302">
    <property type="entry name" value="CAP_GLY"/>
    <property type="match status" value="1"/>
</dbReference>
<proteinExistence type="predicted"/>
<feature type="coiled-coil region" evidence="1">
    <location>
        <begin position="772"/>
        <end position="806"/>
    </location>
</feature>
<protein>
    <recommendedName>
        <fullName evidence="3">CAP-Gly domain-containing protein</fullName>
    </recommendedName>
</protein>
<keyword evidence="5" id="KW-1185">Reference proteome</keyword>
<dbReference type="SMART" id="SM01052">
    <property type="entry name" value="CAP_GLY"/>
    <property type="match status" value="1"/>
</dbReference>
<dbReference type="Proteomes" id="UP001642484">
    <property type="component" value="Unassembled WGS sequence"/>
</dbReference>